<feature type="transmembrane region" description="Helical" evidence="7">
    <location>
        <begin position="423"/>
        <end position="445"/>
    </location>
</feature>
<keyword evidence="5" id="KW-1015">Disulfide bond</keyword>
<proteinExistence type="inferred from homology"/>
<organism evidence="9 10">
    <name type="scientific">Tetrahymena thermophila (strain SB210)</name>
    <dbReference type="NCBI Taxonomy" id="312017"/>
    <lineage>
        <taxon>Eukaryota</taxon>
        <taxon>Sar</taxon>
        <taxon>Alveolata</taxon>
        <taxon>Ciliophora</taxon>
        <taxon>Intramacronucleata</taxon>
        <taxon>Oligohymenophorea</taxon>
        <taxon>Hymenostomatida</taxon>
        <taxon>Tetrahymenina</taxon>
        <taxon>Tetrahymenidae</taxon>
        <taxon>Tetrahymena</taxon>
    </lineage>
</organism>
<feature type="chain" id="PRO_5004201805" evidence="8">
    <location>
        <begin position="25"/>
        <end position="465"/>
    </location>
</feature>
<dbReference type="Pfam" id="PF00328">
    <property type="entry name" value="His_Phos_2"/>
    <property type="match status" value="1"/>
</dbReference>
<evidence type="ECO:0000256" key="6">
    <source>
        <dbReference type="ARBA" id="ARBA00023180"/>
    </source>
</evidence>
<evidence type="ECO:0000256" key="7">
    <source>
        <dbReference type="SAM" id="Phobius"/>
    </source>
</evidence>
<keyword evidence="7" id="KW-1133">Transmembrane helix</keyword>
<dbReference type="InterPro" id="IPR000560">
    <property type="entry name" value="His_Pase_clade-2"/>
</dbReference>
<sequence>MINSVKITKIIFLLSLVQILGTSSKRELEMVQVLFRHGARYTMHGNLLNQDPEQEMLMDNKGQLTEVGMRQLYLLGKKIRKNYIIDQNLIHQQYNKQQIHVQSSNVNRTLQSAQSFMLGLYPIGTGFQIPTGVKSELLSPPSFTSSESDKELLNESFINNQALPSGFYPYPIHSLGNHDHILNPPCPAEDEIEEKQYQKSEKLIQEEINKYTQEIHTITKKLNIKGNFVAKNITKIQDIINTQKYRGIDYGITEDEYQLVMYLKAYVKILQQFTFDYSRLISAPLFNFIFGHFDNKINDETSLKMIIESTHDSQIMPMLVMLQLINAECLKADYDNETNYCQKFPPFASNFIFELYSVSKDEYEIQIKYNGNYIKVCGDKIFCNYKEFKNQILKKIVSMEDYPNQCGLTAESNFGKQDKKSYIPVWIVVFIVILILVIIGLVIYIKKIQNDFNIHYDRFKNVVSI</sequence>
<keyword evidence="3 8" id="KW-0732">Signal</keyword>
<evidence type="ECO:0000313" key="10">
    <source>
        <dbReference type="Proteomes" id="UP000009168"/>
    </source>
</evidence>
<evidence type="ECO:0000256" key="4">
    <source>
        <dbReference type="ARBA" id="ARBA00022801"/>
    </source>
</evidence>
<dbReference type="OrthoDB" id="295170at2759"/>
<keyword evidence="10" id="KW-1185">Reference proteome</keyword>
<dbReference type="GO" id="GO:0003993">
    <property type="term" value="F:acid phosphatase activity"/>
    <property type="evidence" value="ECO:0007669"/>
    <property type="project" value="UniProtKB-EC"/>
</dbReference>
<keyword evidence="4" id="KW-0378">Hydrolase</keyword>
<dbReference type="RefSeq" id="XP_001019210.2">
    <property type="nucleotide sequence ID" value="XM_001019210.2"/>
</dbReference>
<evidence type="ECO:0000256" key="3">
    <source>
        <dbReference type="ARBA" id="ARBA00022729"/>
    </source>
</evidence>
<dbReference type="AlphaFoldDB" id="Q23QZ1"/>
<protein>
    <submittedName>
        <fullName evidence="9">Histidine phosphatase family (Branch 2) protein</fullName>
    </submittedName>
</protein>
<comment type="catalytic activity">
    <reaction evidence="1">
        <text>a phosphate monoester + H2O = an alcohol + phosphate</text>
        <dbReference type="Rhea" id="RHEA:15017"/>
        <dbReference type="ChEBI" id="CHEBI:15377"/>
        <dbReference type="ChEBI" id="CHEBI:30879"/>
        <dbReference type="ChEBI" id="CHEBI:43474"/>
        <dbReference type="ChEBI" id="CHEBI:67140"/>
        <dbReference type="EC" id="3.1.3.2"/>
    </reaction>
</comment>
<dbReference type="KEGG" id="tet:TTHERM_00997700"/>
<dbReference type="EMBL" id="GG662646">
    <property type="protein sequence ID" value="EAR98965.2"/>
    <property type="molecule type" value="Genomic_DNA"/>
</dbReference>
<keyword evidence="7" id="KW-0812">Transmembrane</keyword>
<keyword evidence="7" id="KW-0472">Membrane</keyword>
<feature type="signal peptide" evidence="8">
    <location>
        <begin position="1"/>
        <end position="24"/>
    </location>
</feature>
<evidence type="ECO:0000256" key="5">
    <source>
        <dbReference type="ARBA" id="ARBA00023157"/>
    </source>
</evidence>
<evidence type="ECO:0000256" key="1">
    <source>
        <dbReference type="ARBA" id="ARBA00000032"/>
    </source>
</evidence>
<dbReference type="HOGENOM" id="CLU_030431_1_2_1"/>
<dbReference type="PANTHER" id="PTHR11567">
    <property type="entry name" value="ACID PHOSPHATASE-RELATED"/>
    <property type="match status" value="1"/>
</dbReference>
<dbReference type="PANTHER" id="PTHR11567:SF211">
    <property type="entry name" value="PROSTATIC ACID PHOSPHATASE"/>
    <property type="match status" value="1"/>
</dbReference>
<dbReference type="InterPro" id="IPR050645">
    <property type="entry name" value="Histidine_acid_phosphatase"/>
</dbReference>
<dbReference type="InParanoid" id="Q23QZ1"/>
<dbReference type="GeneID" id="7829826"/>
<dbReference type="SUPFAM" id="SSF53254">
    <property type="entry name" value="Phosphoglycerate mutase-like"/>
    <property type="match status" value="1"/>
</dbReference>
<evidence type="ECO:0000256" key="2">
    <source>
        <dbReference type="ARBA" id="ARBA00005375"/>
    </source>
</evidence>
<accession>Q23QZ1</accession>
<evidence type="ECO:0000256" key="8">
    <source>
        <dbReference type="SAM" id="SignalP"/>
    </source>
</evidence>
<gene>
    <name evidence="9" type="ORF">TTHERM_00997700</name>
</gene>
<dbReference type="Gene3D" id="3.40.50.1240">
    <property type="entry name" value="Phosphoglycerate mutase-like"/>
    <property type="match status" value="1"/>
</dbReference>
<dbReference type="eggNOG" id="KOG3720">
    <property type="taxonomic scope" value="Eukaryota"/>
</dbReference>
<dbReference type="InterPro" id="IPR029033">
    <property type="entry name" value="His_PPase_superfam"/>
</dbReference>
<keyword evidence="6" id="KW-0325">Glycoprotein</keyword>
<evidence type="ECO:0000313" key="9">
    <source>
        <dbReference type="EMBL" id="EAR98965.2"/>
    </source>
</evidence>
<reference evidence="10" key="1">
    <citation type="journal article" date="2006" name="PLoS Biol.">
        <title>Macronuclear genome sequence of the ciliate Tetrahymena thermophila, a model eukaryote.</title>
        <authorList>
            <person name="Eisen J.A."/>
            <person name="Coyne R.S."/>
            <person name="Wu M."/>
            <person name="Wu D."/>
            <person name="Thiagarajan M."/>
            <person name="Wortman J.R."/>
            <person name="Badger J.H."/>
            <person name="Ren Q."/>
            <person name="Amedeo P."/>
            <person name="Jones K.M."/>
            <person name="Tallon L.J."/>
            <person name="Delcher A.L."/>
            <person name="Salzberg S.L."/>
            <person name="Silva J.C."/>
            <person name="Haas B.J."/>
            <person name="Majoros W.H."/>
            <person name="Farzad M."/>
            <person name="Carlton J.M."/>
            <person name="Smith R.K. Jr."/>
            <person name="Garg J."/>
            <person name="Pearlman R.E."/>
            <person name="Karrer K.M."/>
            <person name="Sun L."/>
            <person name="Manning G."/>
            <person name="Elde N.C."/>
            <person name="Turkewitz A.P."/>
            <person name="Asai D.J."/>
            <person name="Wilkes D.E."/>
            <person name="Wang Y."/>
            <person name="Cai H."/>
            <person name="Collins K."/>
            <person name="Stewart B.A."/>
            <person name="Lee S.R."/>
            <person name="Wilamowska K."/>
            <person name="Weinberg Z."/>
            <person name="Ruzzo W.L."/>
            <person name="Wloga D."/>
            <person name="Gaertig J."/>
            <person name="Frankel J."/>
            <person name="Tsao C.-C."/>
            <person name="Gorovsky M.A."/>
            <person name="Keeling P.J."/>
            <person name="Waller R.F."/>
            <person name="Patron N.J."/>
            <person name="Cherry J.M."/>
            <person name="Stover N.A."/>
            <person name="Krieger C.J."/>
            <person name="del Toro C."/>
            <person name="Ryder H.F."/>
            <person name="Williamson S.C."/>
            <person name="Barbeau R.A."/>
            <person name="Hamilton E.P."/>
            <person name="Orias E."/>
        </authorList>
    </citation>
    <scope>NUCLEOTIDE SEQUENCE [LARGE SCALE GENOMIC DNA]</scope>
    <source>
        <strain evidence="10">SB210</strain>
    </source>
</reference>
<dbReference type="CDD" id="cd07061">
    <property type="entry name" value="HP_HAP_like"/>
    <property type="match status" value="1"/>
</dbReference>
<name>Q23QZ1_TETTS</name>
<comment type="similarity">
    <text evidence="2">Belongs to the histidine acid phosphatase family.</text>
</comment>
<dbReference type="Proteomes" id="UP000009168">
    <property type="component" value="Unassembled WGS sequence"/>
</dbReference>